<keyword evidence="2" id="KW-1185">Reference proteome</keyword>
<gene>
    <name evidence="1" type="ORF">SAMN05421636_109196</name>
</gene>
<dbReference type="AlphaFoldDB" id="A0A1G7HJ97"/>
<dbReference type="STRING" id="641691.SAMN05421636_109196"/>
<name>A0A1G7HJ97_9FLAO</name>
<protein>
    <submittedName>
        <fullName evidence="1">Uncharacterized protein</fullName>
    </submittedName>
</protein>
<dbReference type="EMBL" id="FNAO01000009">
    <property type="protein sequence ID" value="SDF00458.1"/>
    <property type="molecule type" value="Genomic_DNA"/>
</dbReference>
<reference evidence="1 2" key="1">
    <citation type="submission" date="2016-10" db="EMBL/GenBank/DDBJ databases">
        <authorList>
            <person name="de Groot N.N."/>
        </authorList>
    </citation>
    <scope>NUCLEOTIDE SEQUENCE [LARGE SCALE GENOMIC DNA]</scope>
    <source>
        <strain evidence="1 2">DSM 23421</strain>
    </source>
</reference>
<evidence type="ECO:0000313" key="2">
    <source>
        <dbReference type="Proteomes" id="UP000199109"/>
    </source>
</evidence>
<proteinExistence type="predicted"/>
<accession>A0A1G7HJ97</accession>
<dbReference type="Proteomes" id="UP000199109">
    <property type="component" value="Unassembled WGS sequence"/>
</dbReference>
<sequence>MNGANIMTTAIYAPGKEEAQILNKAAIELKTKTWHELIVENVVELVIRTISSIVEMKCVLDVLVLEKYIAQTHH</sequence>
<evidence type="ECO:0000313" key="1">
    <source>
        <dbReference type="EMBL" id="SDF00458.1"/>
    </source>
</evidence>
<organism evidence="1 2">
    <name type="scientific">Pricia antarctica</name>
    <dbReference type="NCBI Taxonomy" id="641691"/>
    <lineage>
        <taxon>Bacteria</taxon>
        <taxon>Pseudomonadati</taxon>
        <taxon>Bacteroidota</taxon>
        <taxon>Flavobacteriia</taxon>
        <taxon>Flavobacteriales</taxon>
        <taxon>Flavobacteriaceae</taxon>
        <taxon>Pricia</taxon>
    </lineage>
</organism>